<name>A0A381Z0B1_9ZZZZ</name>
<dbReference type="InterPro" id="IPR002372">
    <property type="entry name" value="PQQ_rpt_dom"/>
</dbReference>
<dbReference type="Gene3D" id="2.130.10.10">
    <property type="entry name" value="YVTN repeat-like/Quinoprotein amine dehydrogenase"/>
    <property type="match status" value="1"/>
</dbReference>
<dbReference type="SMART" id="SM00564">
    <property type="entry name" value="PQQ"/>
    <property type="match status" value="3"/>
</dbReference>
<dbReference type="Pfam" id="PF13360">
    <property type="entry name" value="PQQ_2"/>
    <property type="match status" value="1"/>
</dbReference>
<feature type="domain" description="Pyrrolo-quinoline quinone repeat" evidence="2">
    <location>
        <begin position="118"/>
        <end position="367"/>
    </location>
</feature>
<reference evidence="3" key="1">
    <citation type="submission" date="2018-05" db="EMBL/GenBank/DDBJ databases">
        <authorList>
            <person name="Lanie J.A."/>
            <person name="Ng W.-L."/>
            <person name="Kazmierczak K.M."/>
            <person name="Andrzejewski T.M."/>
            <person name="Davidsen T.M."/>
            <person name="Wayne K.J."/>
            <person name="Tettelin H."/>
            <person name="Glass J.I."/>
            <person name="Rusch D."/>
            <person name="Podicherti R."/>
            <person name="Tsui H.-C.T."/>
            <person name="Winkler M.E."/>
        </authorList>
    </citation>
    <scope>NUCLEOTIDE SEQUENCE</scope>
</reference>
<dbReference type="InterPro" id="IPR015943">
    <property type="entry name" value="WD40/YVTN_repeat-like_dom_sf"/>
</dbReference>
<evidence type="ECO:0000313" key="3">
    <source>
        <dbReference type="EMBL" id="SVA82640.1"/>
    </source>
</evidence>
<organism evidence="3">
    <name type="scientific">marine metagenome</name>
    <dbReference type="NCBI Taxonomy" id="408172"/>
    <lineage>
        <taxon>unclassified sequences</taxon>
        <taxon>metagenomes</taxon>
        <taxon>ecological metagenomes</taxon>
    </lineage>
</organism>
<evidence type="ECO:0000259" key="2">
    <source>
        <dbReference type="Pfam" id="PF13360"/>
    </source>
</evidence>
<accession>A0A381Z0B1</accession>
<sequence length="441" mass="47872">MVARIIGVRLEVDGSGMRPMLSRFDEGAHFDALESNRAAQPTPVETAAPPPPVDRHPEAFWPAYRGATRTGHYDHNIRTDWPDDGLPRLWQQPIGGGYASFAVAEGRLFTIEQRRDSEVVAAYDPDSGVELWSQHWTERFQETMGGDGPRATPTWDNGRLFALGASGELQSLAADTGRQLWRTNILADAGAGNLTWAMSASPLVVDNQVIVLPGGKDGRSVVAYDADTGAVLWSTLDDVAGYTAPMLVELAGVRQILVVTAARAAGLRVEDGTLLWDYPWIVSNVPNMAQPIVVGSDRVFLSASYGQGSAMVEVSRTGTELSAREVWRTNRMKNKFSSSVLHDGHIYGLDESILACLDVETGELVWKGGRYGYGQLLLADGHLVVLTERGDLVLVRATPDGHDEVASFAALDGKTWNVPTIADGRLFVRNTTEMAAFNISP</sequence>
<dbReference type="InterPro" id="IPR018391">
    <property type="entry name" value="PQQ_b-propeller_rpt"/>
</dbReference>
<feature type="compositionally biased region" description="Low complexity" evidence="1">
    <location>
        <begin position="38"/>
        <end position="47"/>
    </location>
</feature>
<protein>
    <recommendedName>
        <fullName evidence="2">Pyrrolo-quinoline quinone repeat domain-containing protein</fullName>
    </recommendedName>
</protein>
<gene>
    <name evidence="3" type="ORF">METZ01_LOCUS135494</name>
</gene>
<dbReference type="AlphaFoldDB" id="A0A381Z0B1"/>
<proteinExistence type="predicted"/>
<feature type="region of interest" description="Disordered" evidence="1">
    <location>
        <begin position="35"/>
        <end position="56"/>
    </location>
</feature>
<dbReference type="SUPFAM" id="SSF50998">
    <property type="entry name" value="Quinoprotein alcohol dehydrogenase-like"/>
    <property type="match status" value="1"/>
</dbReference>
<dbReference type="InterPro" id="IPR011047">
    <property type="entry name" value="Quinoprotein_ADH-like_sf"/>
</dbReference>
<evidence type="ECO:0000256" key="1">
    <source>
        <dbReference type="SAM" id="MobiDB-lite"/>
    </source>
</evidence>
<dbReference type="PANTHER" id="PTHR34512:SF30">
    <property type="entry name" value="OUTER MEMBRANE PROTEIN ASSEMBLY FACTOR BAMB"/>
    <property type="match status" value="1"/>
</dbReference>
<dbReference type="PANTHER" id="PTHR34512">
    <property type="entry name" value="CELL SURFACE PROTEIN"/>
    <property type="match status" value="1"/>
</dbReference>
<dbReference type="EMBL" id="UINC01019508">
    <property type="protein sequence ID" value="SVA82640.1"/>
    <property type="molecule type" value="Genomic_DNA"/>
</dbReference>